<organism evidence="3 4">
    <name type="scientific">Eiseniibacteriota bacterium</name>
    <dbReference type="NCBI Taxonomy" id="2212470"/>
    <lineage>
        <taxon>Bacteria</taxon>
        <taxon>Candidatus Eiseniibacteriota</taxon>
    </lineage>
</organism>
<proteinExistence type="predicted"/>
<dbReference type="Pfam" id="PF13487">
    <property type="entry name" value="HD_5"/>
    <property type="match status" value="1"/>
</dbReference>
<feature type="domain" description="HD-GYP" evidence="2">
    <location>
        <begin position="185"/>
        <end position="380"/>
    </location>
</feature>
<evidence type="ECO:0000313" key="3">
    <source>
        <dbReference type="EMBL" id="TMQ63134.1"/>
    </source>
</evidence>
<dbReference type="InterPro" id="IPR003607">
    <property type="entry name" value="HD/PDEase_dom"/>
</dbReference>
<dbReference type="InterPro" id="IPR037522">
    <property type="entry name" value="HD_GYP_dom"/>
</dbReference>
<dbReference type="PANTHER" id="PTHR43155">
    <property type="entry name" value="CYCLIC DI-GMP PHOSPHODIESTERASE PA4108-RELATED"/>
    <property type="match status" value="1"/>
</dbReference>
<evidence type="ECO:0000259" key="1">
    <source>
        <dbReference type="PROSITE" id="PS51831"/>
    </source>
</evidence>
<name>A0A538THN6_UNCEI</name>
<dbReference type="Gene3D" id="3.30.450.40">
    <property type="match status" value="1"/>
</dbReference>
<protein>
    <submittedName>
        <fullName evidence="3">HD-GYP domain-containing protein</fullName>
    </submittedName>
</protein>
<dbReference type="PROSITE" id="PS51831">
    <property type="entry name" value="HD"/>
    <property type="match status" value="1"/>
</dbReference>
<feature type="domain" description="HD" evidence="1">
    <location>
        <begin position="207"/>
        <end position="329"/>
    </location>
</feature>
<dbReference type="InterPro" id="IPR029016">
    <property type="entry name" value="GAF-like_dom_sf"/>
</dbReference>
<dbReference type="Gene3D" id="1.10.3210.10">
    <property type="entry name" value="Hypothetical protein af1432"/>
    <property type="match status" value="1"/>
</dbReference>
<dbReference type="InterPro" id="IPR006674">
    <property type="entry name" value="HD_domain"/>
</dbReference>
<dbReference type="SMART" id="SM00471">
    <property type="entry name" value="HDc"/>
    <property type="match status" value="1"/>
</dbReference>
<reference evidence="3 4" key="1">
    <citation type="journal article" date="2019" name="Nat. Microbiol.">
        <title>Mediterranean grassland soil C-N compound turnover is dependent on rainfall and depth, and is mediated by genomically divergent microorganisms.</title>
        <authorList>
            <person name="Diamond S."/>
            <person name="Andeer P.F."/>
            <person name="Li Z."/>
            <person name="Crits-Christoph A."/>
            <person name="Burstein D."/>
            <person name="Anantharaman K."/>
            <person name="Lane K.R."/>
            <person name="Thomas B.C."/>
            <person name="Pan C."/>
            <person name="Northen T.R."/>
            <person name="Banfield J.F."/>
        </authorList>
    </citation>
    <scope>NUCLEOTIDE SEQUENCE [LARGE SCALE GENOMIC DNA]</scope>
    <source>
        <strain evidence="3">WS_9</strain>
    </source>
</reference>
<dbReference type="EMBL" id="VBOZ01000033">
    <property type="protein sequence ID" value="TMQ63134.1"/>
    <property type="molecule type" value="Genomic_DNA"/>
</dbReference>
<dbReference type="AlphaFoldDB" id="A0A538THN6"/>
<accession>A0A538THN6</accession>
<dbReference type="SUPFAM" id="SSF109604">
    <property type="entry name" value="HD-domain/PDEase-like"/>
    <property type="match status" value="1"/>
</dbReference>
<gene>
    <name evidence="3" type="ORF">E6K79_10840</name>
</gene>
<dbReference type="InterPro" id="IPR003018">
    <property type="entry name" value="GAF"/>
</dbReference>
<sequence>MATKTRATNRPTVAHAAETLPGALALLNGLDQVARSLVPFEAGGTSLAQVVEGARRLLNPDGVAILIRDKDGEYTFMAAEGVLAEWRQFVLAGSGVELLDEFLKRDTVTLFQRKQRTAWAREFLFAAGMNWGALAPIRGQGEMIGALLVNHSAALPFHAEHVAAFRGLATLAGVAAREDSHRAHLEELFMSVIVSLTMALEAKDSATEGHSVRVAAYSEAIGKELGLGAKALDVIHRACLVHDIGKIAVDENILSKRDRLNTMEREKMDMHPLIGESILSPIEMLRPLLPGVRSHHEHYDGSGYPDGLAGDAIPIEARIMAVADAFDAMTSNRPYRQALPEEEALVELRRNAGTHFDPKVVAAFEQIYPAVKRTLEHMRPRAERVSERG</sequence>
<dbReference type="SUPFAM" id="SSF55781">
    <property type="entry name" value="GAF domain-like"/>
    <property type="match status" value="1"/>
</dbReference>
<dbReference type="PANTHER" id="PTHR43155:SF2">
    <property type="entry name" value="CYCLIC DI-GMP PHOSPHODIESTERASE PA4108"/>
    <property type="match status" value="1"/>
</dbReference>
<dbReference type="Proteomes" id="UP000317691">
    <property type="component" value="Unassembled WGS sequence"/>
</dbReference>
<evidence type="ECO:0000313" key="4">
    <source>
        <dbReference type="Proteomes" id="UP000317691"/>
    </source>
</evidence>
<dbReference type="PROSITE" id="PS51832">
    <property type="entry name" value="HD_GYP"/>
    <property type="match status" value="1"/>
</dbReference>
<comment type="caution">
    <text evidence="3">The sequence shown here is derived from an EMBL/GenBank/DDBJ whole genome shotgun (WGS) entry which is preliminary data.</text>
</comment>
<evidence type="ECO:0000259" key="2">
    <source>
        <dbReference type="PROSITE" id="PS51832"/>
    </source>
</evidence>
<dbReference type="CDD" id="cd00077">
    <property type="entry name" value="HDc"/>
    <property type="match status" value="1"/>
</dbReference>
<dbReference type="Pfam" id="PF01590">
    <property type="entry name" value="GAF"/>
    <property type="match status" value="1"/>
</dbReference>